<proteinExistence type="predicted"/>
<organism evidence="1 2">
    <name type="scientific">Rhodovastum atsumiense</name>
    <dbReference type="NCBI Taxonomy" id="504468"/>
    <lineage>
        <taxon>Bacteria</taxon>
        <taxon>Pseudomonadati</taxon>
        <taxon>Pseudomonadota</taxon>
        <taxon>Alphaproteobacteria</taxon>
        <taxon>Acetobacterales</taxon>
        <taxon>Acetobacteraceae</taxon>
        <taxon>Rhodovastum</taxon>
    </lineage>
</organism>
<name>A0A5M6IMQ5_9PROT</name>
<dbReference type="EMBL" id="VWPK01000048">
    <property type="protein sequence ID" value="KAA5609550.1"/>
    <property type="molecule type" value="Genomic_DNA"/>
</dbReference>
<comment type="caution">
    <text evidence="1">The sequence shown here is derived from an EMBL/GenBank/DDBJ whole genome shotgun (WGS) entry which is preliminary data.</text>
</comment>
<gene>
    <name evidence="1" type="ORF">F1189_23745</name>
</gene>
<sequence>MLKRKIRPSQEVSGPNIVVLRQRVMPNHRALLARWLEAGRCMGLCDASAFGPSPGEIDSDHVLVWVRENPDPAYLITPDGMNWLVTDWLRREPLAQLSTFEAALNFIRPVLKLTEAA</sequence>
<accession>A0A5M6IMQ5</accession>
<dbReference type="AlphaFoldDB" id="A0A5M6IMQ5"/>
<dbReference type="OrthoDB" id="7271568at2"/>
<evidence type="ECO:0000313" key="2">
    <source>
        <dbReference type="Proteomes" id="UP000325255"/>
    </source>
</evidence>
<evidence type="ECO:0000313" key="1">
    <source>
        <dbReference type="EMBL" id="KAA5609550.1"/>
    </source>
</evidence>
<reference evidence="1 2" key="1">
    <citation type="submission" date="2019-09" db="EMBL/GenBank/DDBJ databases">
        <title>Genome sequence of Rhodovastum atsumiense, a diverse member of the Acetobacteraceae family of non-sulfur purple photosynthetic bacteria.</title>
        <authorList>
            <person name="Meyer T."/>
            <person name="Kyndt J."/>
        </authorList>
    </citation>
    <scope>NUCLEOTIDE SEQUENCE [LARGE SCALE GENOMIC DNA]</scope>
    <source>
        <strain evidence="1 2">DSM 21279</strain>
    </source>
</reference>
<keyword evidence="2" id="KW-1185">Reference proteome</keyword>
<protein>
    <submittedName>
        <fullName evidence="1">Uncharacterized protein</fullName>
    </submittedName>
</protein>
<dbReference type="Proteomes" id="UP000325255">
    <property type="component" value="Unassembled WGS sequence"/>
</dbReference>